<accession>A0A9J6GCR3</accession>
<keyword evidence="2" id="KW-1185">Reference proteome</keyword>
<evidence type="ECO:0000313" key="1">
    <source>
        <dbReference type="EMBL" id="KAH9372609.1"/>
    </source>
</evidence>
<organism evidence="1 2">
    <name type="scientific">Haemaphysalis longicornis</name>
    <name type="common">Bush tick</name>
    <dbReference type="NCBI Taxonomy" id="44386"/>
    <lineage>
        <taxon>Eukaryota</taxon>
        <taxon>Metazoa</taxon>
        <taxon>Ecdysozoa</taxon>
        <taxon>Arthropoda</taxon>
        <taxon>Chelicerata</taxon>
        <taxon>Arachnida</taxon>
        <taxon>Acari</taxon>
        <taxon>Parasitiformes</taxon>
        <taxon>Ixodida</taxon>
        <taxon>Ixodoidea</taxon>
        <taxon>Ixodidae</taxon>
        <taxon>Haemaphysalinae</taxon>
        <taxon>Haemaphysalis</taxon>
    </lineage>
</organism>
<dbReference type="Proteomes" id="UP000821853">
    <property type="component" value="Chromosome 4"/>
</dbReference>
<comment type="caution">
    <text evidence="1">The sequence shown here is derived from an EMBL/GenBank/DDBJ whole genome shotgun (WGS) entry which is preliminary data.</text>
</comment>
<dbReference type="AlphaFoldDB" id="A0A9J6GCR3"/>
<evidence type="ECO:0000313" key="2">
    <source>
        <dbReference type="Proteomes" id="UP000821853"/>
    </source>
</evidence>
<dbReference type="OrthoDB" id="6429055at2759"/>
<proteinExistence type="predicted"/>
<reference evidence="1 2" key="1">
    <citation type="journal article" date="2020" name="Cell">
        <title>Large-Scale Comparative Analyses of Tick Genomes Elucidate Their Genetic Diversity and Vector Capacities.</title>
        <authorList>
            <consortium name="Tick Genome and Microbiome Consortium (TIGMIC)"/>
            <person name="Jia N."/>
            <person name="Wang J."/>
            <person name="Shi W."/>
            <person name="Du L."/>
            <person name="Sun Y."/>
            <person name="Zhan W."/>
            <person name="Jiang J.F."/>
            <person name="Wang Q."/>
            <person name="Zhang B."/>
            <person name="Ji P."/>
            <person name="Bell-Sakyi L."/>
            <person name="Cui X.M."/>
            <person name="Yuan T.T."/>
            <person name="Jiang B.G."/>
            <person name="Yang W.F."/>
            <person name="Lam T.T."/>
            <person name="Chang Q.C."/>
            <person name="Ding S.J."/>
            <person name="Wang X.J."/>
            <person name="Zhu J.G."/>
            <person name="Ruan X.D."/>
            <person name="Zhao L."/>
            <person name="Wei J.T."/>
            <person name="Ye R.Z."/>
            <person name="Que T.C."/>
            <person name="Du C.H."/>
            <person name="Zhou Y.H."/>
            <person name="Cheng J.X."/>
            <person name="Dai P.F."/>
            <person name="Guo W.B."/>
            <person name="Han X.H."/>
            <person name="Huang E.J."/>
            <person name="Li L.F."/>
            <person name="Wei W."/>
            <person name="Gao Y.C."/>
            <person name="Liu J.Z."/>
            <person name="Shao H.Z."/>
            <person name="Wang X."/>
            <person name="Wang C.C."/>
            <person name="Yang T.C."/>
            <person name="Huo Q.B."/>
            <person name="Li W."/>
            <person name="Chen H.Y."/>
            <person name="Chen S.E."/>
            <person name="Zhou L.G."/>
            <person name="Ni X.B."/>
            <person name="Tian J.H."/>
            <person name="Sheng Y."/>
            <person name="Liu T."/>
            <person name="Pan Y.S."/>
            <person name="Xia L.Y."/>
            <person name="Li J."/>
            <person name="Zhao F."/>
            <person name="Cao W.C."/>
        </authorList>
    </citation>
    <scope>NUCLEOTIDE SEQUENCE [LARGE SCALE GENOMIC DNA]</scope>
    <source>
        <strain evidence="1">HaeL-2018</strain>
    </source>
</reference>
<protein>
    <recommendedName>
        <fullName evidence="3">DDE Tnp4 domain-containing protein</fullName>
    </recommendedName>
</protein>
<name>A0A9J6GCR3_HAELO</name>
<evidence type="ECO:0008006" key="3">
    <source>
        <dbReference type="Google" id="ProtNLM"/>
    </source>
</evidence>
<gene>
    <name evidence="1" type="ORF">HPB48_013548</name>
</gene>
<sequence length="92" mass="10769">MFLLALIYHRYRFRFVNMDAPGQCHYSFVYQRMDLACHVNGPLFQRQVANISSPAVPPLVLCDQAFPLMPNLIKPFSHRSQLDDGQRRFNQI</sequence>
<dbReference type="EMBL" id="JABSTR010000006">
    <property type="protein sequence ID" value="KAH9372609.1"/>
    <property type="molecule type" value="Genomic_DNA"/>
</dbReference>
<dbReference type="VEuPathDB" id="VectorBase:HLOH_061865"/>